<dbReference type="AlphaFoldDB" id="A0A931LUA0"/>
<dbReference type="Proteomes" id="UP000727962">
    <property type="component" value="Unassembled WGS sequence"/>
</dbReference>
<dbReference type="Gene3D" id="2.60.120.560">
    <property type="entry name" value="Exo-inulinase, domain 1"/>
    <property type="match status" value="1"/>
</dbReference>
<reference evidence="1" key="1">
    <citation type="submission" date="2020-07" db="EMBL/GenBank/DDBJ databases">
        <title>Huge and variable diversity of episymbiotic CPR bacteria and DPANN archaea in groundwater ecosystems.</title>
        <authorList>
            <person name="He C.Y."/>
            <person name="Keren R."/>
            <person name="Whittaker M."/>
            <person name="Farag I.F."/>
            <person name="Doudna J."/>
            <person name="Cate J.H.D."/>
            <person name="Banfield J.F."/>
        </authorList>
    </citation>
    <scope>NUCLEOTIDE SEQUENCE</scope>
    <source>
        <strain evidence="1">NC_groundwater_17_Pr7_B-0.1um_64_12</strain>
    </source>
</reference>
<protein>
    <recommendedName>
        <fullName evidence="3">3-keto-disaccharide hydrolase domain-containing protein</fullName>
    </recommendedName>
</protein>
<name>A0A931LUA0_FIMGI</name>
<gene>
    <name evidence="1" type="ORF">HYR64_04210</name>
</gene>
<sequence length="230" mass="25432">MKTVISALATIALSQGGRYAVDFDNLPPGAMPPNWVVAETNGKGHTAHWSVAADAHAKSGKRVLQVRTDRNAVDETFNLCWVAKLGFRPISTGEMQSTLMYLGQFTDGEIQVHLRADSGEMDQGGGITWRVKDHDNYYLTRYNPLEKNLRLYFVKDGSRRTIASVESLKVGSHAWFTLGVSQHGDLIKVSLNGKKLIEKRDRTFRKAGGVGLWSKSDASSSFDDFVVKAQ</sequence>
<evidence type="ECO:0000313" key="1">
    <source>
        <dbReference type="EMBL" id="MBI1756294.1"/>
    </source>
</evidence>
<proteinExistence type="predicted"/>
<evidence type="ECO:0008006" key="3">
    <source>
        <dbReference type="Google" id="ProtNLM"/>
    </source>
</evidence>
<accession>A0A931LUA0</accession>
<organism evidence="1 2">
    <name type="scientific">Fimbriimonas ginsengisoli</name>
    <dbReference type="NCBI Taxonomy" id="1005039"/>
    <lineage>
        <taxon>Bacteria</taxon>
        <taxon>Bacillati</taxon>
        <taxon>Armatimonadota</taxon>
        <taxon>Fimbriimonadia</taxon>
        <taxon>Fimbriimonadales</taxon>
        <taxon>Fimbriimonadaceae</taxon>
        <taxon>Fimbriimonas</taxon>
    </lineage>
</organism>
<dbReference type="EMBL" id="JACOSL010000027">
    <property type="protein sequence ID" value="MBI1756294.1"/>
    <property type="molecule type" value="Genomic_DNA"/>
</dbReference>
<comment type="caution">
    <text evidence="1">The sequence shown here is derived from an EMBL/GenBank/DDBJ whole genome shotgun (WGS) entry which is preliminary data.</text>
</comment>
<evidence type="ECO:0000313" key="2">
    <source>
        <dbReference type="Proteomes" id="UP000727962"/>
    </source>
</evidence>